<feature type="transmembrane region" description="Helical" evidence="1">
    <location>
        <begin position="492"/>
        <end position="511"/>
    </location>
</feature>
<evidence type="ECO:0000313" key="2">
    <source>
        <dbReference type="EMBL" id="ETO17439.1"/>
    </source>
</evidence>
<keyword evidence="1" id="KW-0812">Transmembrane</keyword>
<dbReference type="AlphaFoldDB" id="X6MUG0"/>
<name>X6MUG0_RETFI</name>
<evidence type="ECO:0000313" key="3">
    <source>
        <dbReference type="Proteomes" id="UP000023152"/>
    </source>
</evidence>
<sequence length="607" mass="72365">MLRWLKRKWYFCHPVEIFVMMLIFFIMGCVGLLIMRHEGSLRSYYVAQVQEDKGNYLLYQNESIGSSWKRAFEIVDSLVSNGDPQLVVLPSVYNSSYFRSIRKYLSYEAAIMESRNLPYNKTSVQNGNNEIVSLLSKVNITIKPHAKRVSKRYPYGHNLYMSHYFESCFNHRMVPSAKRVGYIRPELKNDRVFDNEYNALFRVIDAHAFALPQHVAYQYIAIAGMYNTGTNALYRLMNRNCMGYLTWGYRQTLHQVPWLKHSLVNASIIQSLPWTWKLRFPMLAVVIIKDPLTWIKSTCKARYYIQFSNQSQWYSRHCPKHIHKSILLWHQTVYPSLAHLWNAWSECLYIYMYIYEFVCVCVYEEEGEGITIYVALTFPFFFFFCCCYINLMCIRICKRYSAYFDRQVYEAFPVVIIRFEDLLFQPNSILKLFCEYCVGGRLKKISARQVIELPTKQHGDSRNRTEALHTYSNREYRTSEFTARDLRYLNHLIYFAFLQLFIHCIRTRTTYKKKTFVFSSLLFVSSHKAKNIPFLFNVQSLTTPFFLVFINLAIFFPFIKHKSERKGGGEKKRCVQWQNIGHYCNHKSVPHFRNMRPNLHYHRQRDY</sequence>
<evidence type="ECO:0000256" key="1">
    <source>
        <dbReference type="SAM" id="Phobius"/>
    </source>
</evidence>
<feature type="transmembrane region" description="Helical" evidence="1">
    <location>
        <begin position="370"/>
        <end position="391"/>
    </location>
</feature>
<dbReference type="EMBL" id="ASPP01016610">
    <property type="protein sequence ID" value="ETO17439.1"/>
    <property type="molecule type" value="Genomic_DNA"/>
</dbReference>
<keyword evidence="3" id="KW-1185">Reference proteome</keyword>
<dbReference type="InterPro" id="IPR027417">
    <property type="entry name" value="P-loop_NTPase"/>
</dbReference>
<dbReference type="OrthoDB" id="41177at2759"/>
<proteinExistence type="predicted"/>
<dbReference type="Proteomes" id="UP000023152">
    <property type="component" value="Unassembled WGS sequence"/>
</dbReference>
<organism evidence="2 3">
    <name type="scientific">Reticulomyxa filosa</name>
    <dbReference type="NCBI Taxonomy" id="46433"/>
    <lineage>
        <taxon>Eukaryota</taxon>
        <taxon>Sar</taxon>
        <taxon>Rhizaria</taxon>
        <taxon>Retaria</taxon>
        <taxon>Foraminifera</taxon>
        <taxon>Monothalamids</taxon>
        <taxon>Reticulomyxidae</taxon>
        <taxon>Reticulomyxa</taxon>
    </lineage>
</organism>
<accession>X6MUG0</accession>
<reference evidence="2 3" key="1">
    <citation type="journal article" date="2013" name="Curr. Biol.">
        <title>The Genome of the Foraminiferan Reticulomyxa filosa.</title>
        <authorList>
            <person name="Glockner G."/>
            <person name="Hulsmann N."/>
            <person name="Schleicher M."/>
            <person name="Noegel A.A."/>
            <person name="Eichinger L."/>
            <person name="Gallinger C."/>
            <person name="Pawlowski J."/>
            <person name="Sierra R."/>
            <person name="Euteneuer U."/>
            <person name="Pillet L."/>
            <person name="Moustafa A."/>
            <person name="Platzer M."/>
            <person name="Groth M."/>
            <person name="Szafranski K."/>
            <person name="Schliwa M."/>
        </authorList>
    </citation>
    <scope>NUCLEOTIDE SEQUENCE [LARGE SCALE GENOMIC DNA]</scope>
</reference>
<gene>
    <name evidence="2" type="ORF">RFI_19880</name>
</gene>
<dbReference type="SUPFAM" id="SSF52540">
    <property type="entry name" value="P-loop containing nucleoside triphosphate hydrolases"/>
    <property type="match status" value="1"/>
</dbReference>
<keyword evidence="1" id="KW-1133">Transmembrane helix</keyword>
<feature type="transmembrane region" description="Helical" evidence="1">
    <location>
        <begin position="531"/>
        <end position="556"/>
    </location>
</feature>
<feature type="transmembrane region" description="Helical" evidence="1">
    <location>
        <begin position="12"/>
        <end position="35"/>
    </location>
</feature>
<keyword evidence="1" id="KW-0472">Membrane</keyword>
<dbReference type="PROSITE" id="PS51257">
    <property type="entry name" value="PROKAR_LIPOPROTEIN"/>
    <property type="match status" value="1"/>
</dbReference>
<comment type="caution">
    <text evidence="2">The sequence shown here is derived from an EMBL/GenBank/DDBJ whole genome shotgun (WGS) entry which is preliminary data.</text>
</comment>
<protein>
    <submittedName>
        <fullName evidence="2">Uncharacterized protein</fullName>
    </submittedName>
</protein>